<feature type="compositionally biased region" description="Polar residues" evidence="1">
    <location>
        <begin position="636"/>
        <end position="646"/>
    </location>
</feature>
<gene>
    <name evidence="2" type="ORF">LPJ61_001351</name>
</gene>
<dbReference type="AlphaFoldDB" id="A0A9W7YFC0"/>
<feature type="region of interest" description="Disordered" evidence="1">
    <location>
        <begin position="318"/>
        <end position="390"/>
    </location>
</feature>
<feature type="region of interest" description="Disordered" evidence="1">
    <location>
        <begin position="422"/>
        <end position="446"/>
    </location>
</feature>
<accession>A0A9W7YFC0</accession>
<protein>
    <submittedName>
        <fullName evidence="2">Uncharacterized protein</fullName>
    </submittedName>
</protein>
<proteinExistence type="predicted"/>
<dbReference type="EMBL" id="JANBOI010000110">
    <property type="protein sequence ID" value="KAJ1733870.1"/>
    <property type="molecule type" value="Genomic_DNA"/>
</dbReference>
<feature type="compositionally biased region" description="Basic and acidic residues" evidence="1">
    <location>
        <begin position="684"/>
        <end position="695"/>
    </location>
</feature>
<keyword evidence="3" id="KW-1185">Reference proteome</keyword>
<feature type="compositionally biased region" description="Polar residues" evidence="1">
    <location>
        <begin position="428"/>
        <end position="439"/>
    </location>
</feature>
<evidence type="ECO:0000256" key="1">
    <source>
        <dbReference type="SAM" id="MobiDB-lite"/>
    </source>
</evidence>
<organism evidence="2 3">
    <name type="scientific">Coemansia biformis</name>
    <dbReference type="NCBI Taxonomy" id="1286918"/>
    <lineage>
        <taxon>Eukaryota</taxon>
        <taxon>Fungi</taxon>
        <taxon>Fungi incertae sedis</taxon>
        <taxon>Zoopagomycota</taxon>
        <taxon>Kickxellomycotina</taxon>
        <taxon>Kickxellomycetes</taxon>
        <taxon>Kickxellales</taxon>
        <taxon>Kickxellaceae</taxon>
        <taxon>Coemansia</taxon>
    </lineage>
</organism>
<reference evidence="2" key="1">
    <citation type="submission" date="2022-07" db="EMBL/GenBank/DDBJ databases">
        <title>Phylogenomic reconstructions and comparative analyses of Kickxellomycotina fungi.</title>
        <authorList>
            <person name="Reynolds N.K."/>
            <person name="Stajich J.E."/>
            <person name="Barry K."/>
            <person name="Grigoriev I.V."/>
            <person name="Crous P."/>
            <person name="Smith M.E."/>
        </authorList>
    </citation>
    <scope>NUCLEOTIDE SEQUENCE</scope>
    <source>
        <strain evidence="2">BCRC 34381</strain>
    </source>
</reference>
<comment type="caution">
    <text evidence="2">The sequence shown here is derived from an EMBL/GenBank/DDBJ whole genome shotgun (WGS) entry which is preliminary data.</text>
</comment>
<evidence type="ECO:0000313" key="2">
    <source>
        <dbReference type="EMBL" id="KAJ1733870.1"/>
    </source>
</evidence>
<feature type="region of interest" description="Disordered" evidence="1">
    <location>
        <begin position="489"/>
        <end position="601"/>
    </location>
</feature>
<evidence type="ECO:0000313" key="3">
    <source>
        <dbReference type="Proteomes" id="UP001143981"/>
    </source>
</evidence>
<dbReference type="OrthoDB" id="5580541at2759"/>
<feature type="region of interest" description="Disordered" evidence="1">
    <location>
        <begin position="634"/>
        <end position="714"/>
    </location>
</feature>
<name>A0A9W7YFC0_9FUNG</name>
<sequence>MSAEHARAKSLGEAMLLEALLDRSSRLAIRALDQRAQLGRMHERSHEATGDARRLRGSAAALYPELQGTFAVVDRLRTRAENSEQTEGLRARLKIYELLRTCFSSVLLAPASTAAPQPRAWQHTATDAPPAAGGPPHGDVERHYLWTLVRPSQPPAEVVRLFLSLSAQVAQLPRDHVDGAQPLMVGRMWYRLLADLLVQLAISAHEYGECAAKQVQQSMDLVSPSSESRASMHPPLWCSGSAEHVAQFDRAWQDVHRLVASLGRQPTAASGAEALLRLCSPHDFWHRLEMYLSAVLNCLDPPLLDVYSNIRQSGSFPQGFFDVPEQATDAPARPQPMDQSSPAGANATVANLAPLDPFSPRSPLSAPRTAQRALAGPSDGGAAESPSERVAQTRAYGAMAASAQRAFTQRLPMLVCDGDHDDGDESCTSDVEMSPSQHASIKRQKSSDLALLGSAETTPRQCRHSARAGALGGDGADLEGTVVMESPSALLSARHDKRVRATVERTQPPPPAMYQTVEEGNDACAEPKSPRSPRQPPCAAADDAAMPTTPTSQSRKKPPTSIADWAWGDIEGGGRPHRRRHFDAAAPGTPKGLRPSILQTPPPQTLLSPRNLAAAQRNNIPLAALIAECAGHRSTAAGSPGQTASTPDRAGSADAENRPLQVTPEHQIGPTADILARSASRYVVRKDQGDTEGGGRKHRKRLRSSHGLFAHKDV</sequence>
<dbReference type="Proteomes" id="UP001143981">
    <property type="component" value="Unassembled WGS sequence"/>
</dbReference>